<dbReference type="Proteomes" id="UP000321901">
    <property type="component" value="Unassembled WGS sequence"/>
</dbReference>
<dbReference type="Gene3D" id="3.90.25.10">
    <property type="entry name" value="UDP-galactose 4-epimerase, domain 1"/>
    <property type="match status" value="1"/>
</dbReference>
<dbReference type="InterPro" id="IPR001509">
    <property type="entry name" value="Epimerase_deHydtase"/>
</dbReference>
<dbReference type="EMBL" id="BJYL01000020">
    <property type="protein sequence ID" value="GEN83259.1"/>
    <property type="molecule type" value="Genomic_DNA"/>
</dbReference>
<dbReference type="Gene3D" id="3.40.50.720">
    <property type="entry name" value="NAD(P)-binding Rossmann-like Domain"/>
    <property type="match status" value="1"/>
</dbReference>
<feature type="domain" description="NAD-dependent epimerase/dehydratase" evidence="2">
    <location>
        <begin position="3"/>
        <end position="232"/>
    </location>
</feature>
<proteinExistence type="inferred from homology"/>
<dbReference type="SUPFAM" id="SSF51735">
    <property type="entry name" value="NAD(P)-binding Rossmann-fold domains"/>
    <property type="match status" value="1"/>
</dbReference>
<dbReference type="AlphaFoldDB" id="A0A511Z743"/>
<dbReference type="RefSeq" id="WP_147056998.1">
    <property type="nucleotide sequence ID" value="NZ_BJYL01000020.1"/>
</dbReference>
<gene>
    <name evidence="3" type="ORF">SLU01_15710</name>
</gene>
<dbReference type="OrthoDB" id="9771073at2"/>
<keyword evidence="4" id="KW-1185">Reference proteome</keyword>
<dbReference type="InterPro" id="IPR036291">
    <property type="entry name" value="NAD(P)-bd_dom_sf"/>
</dbReference>
<evidence type="ECO:0000313" key="4">
    <source>
        <dbReference type="Proteomes" id="UP000321901"/>
    </source>
</evidence>
<protein>
    <submittedName>
        <fullName evidence="3">UDP-glucose 4-epimerase</fullName>
    </submittedName>
</protein>
<dbReference type="Pfam" id="PF01370">
    <property type="entry name" value="Epimerase"/>
    <property type="match status" value="1"/>
</dbReference>
<organism evidence="3 4">
    <name type="scientific">Sporosarcina luteola</name>
    <dbReference type="NCBI Taxonomy" id="582850"/>
    <lineage>
        <taxon>Bacteria</taxon>
        <taxon>Bacillati</taxon>
        <taxon>Bacillota</taxon>
        <taxon>Bacilli</taxon>
        <taxon>Bacillales</taxon>
        <taxon>Caryophanaceae</taxon>
        <taxon>Sporosarcina</taxon>
    </lineage>
</organism>
<comment type="caution">
    <text evidence="3">The sequence shown here is derived from an EMBL/GenBank/DDBJ whole genome shotgun (WGS) entry which is preliminary data.</text>
</comment>
<name>A0A511Z743_9BACL</name>
<evidence type="ECO:0000259" key="2">
    <source>
        <dbReference type="Pfam" id="PF01370"/>
    </source>
</evidence>
<evidence type="ECO:0000313" key="3">
    <source>
        <dbReference type="EMBL" id="GEN83259.1"/>
    </source>
</evidence>
<comment type="similarity">
    <text evidence="1">Belongs to the NAD(P)-dependent epimerase/dehydratase family.</text>
</comment>
<evidence type="ECO:0000256" key="1">
    <source>
        <dbReference type="ARBA" id="ARBA00007637"/>
    </source>
</evidence>
<sequence length="308" mass="34695">MKILLTGGAGFIGSHVAEQLIAEKYEVVIMDSFSTSSATYLPEGVRLYQVDINDPAAENVFKIEKPAIIIHLAAQTSVAHSMRDPYFDFQTNTAATVKLLQYAVKYGVRQFVFASSAAVYGETVHLPVVEEHPISPQSFYAVSKYTAERYIQAFAQIHRFTYTILRFSNVYGPRQNTSGEAGVVGIFILRQLKKECCTIYGGHQTRDFIYVKDVASACKKAVELNKQGIFNISSNIEISIEDLNELIAKKMDADIHASYKPFRKGELIRSVLSNEYSQQKLAWEPAYSLTEGLDETIEYYVHRSFHKL</sequence>
<accession>A0A511Z743</accession>
<reference evidence="3 4" key="1">
    <citation type="submission" date="2019-07" db="EMBL/GenBank/DDBJ databases">
        <title>Whole genome shotgun sequence of Sporosarcina luteola NBRC 105378.</title>
        <authorList>
            <person name="Hosoyama A."/>
            <person name="Uohara A."/>
            <person name="Ohji S."/>
            <person name="Ichikawa N."/>
        </authorList>
    </citation>
    <scope>NUCLEOTIDE SEQUENCE [LARGE SCALE GENOMIC DNA]</scope>
    <source>
        <strain evidence="3 4">NBRC 105378</strain>
    </source>
</reference>
<dbReference type="PANTHER" id="PTHR43000">
    <property type="entry name" value="DTDP-D-GLUCOSE 4,6-DEHYDRATASE-RELATED"/>
    <property type="match status" value="1"/>
</dbReference>